<evidence type="ECO:0000313" key="4">
    <source>
        <dbReference type="Proteomes" id="UP000295711"/>
    </source>
</evidence>
<feature type="transmembrane region" description="Helical" evidence="1">
    <location>
        <begin position="23"/>
        <end position="43"/>
    </location>
</feature>
<dbReference type="OrthoDB" id="2035856at2"/>
<dbReference type="EMBL" id="SLXA01000002">
    <property type="protein sequence ID" value="TCO85753.1"/>
    <property type="molecule type" value="Genomic_DNA"/>
</dbReference>
<protein>
    <recommendedName>
        <fullName evidence="2">CAAX prenyl protease 2/Lysostaphin resistance protein A-like domain-containing protein</fullName>
    </recommendedName>
</protein>
<dbReference type="Pfam" id="PF02517">
    <property type="entry name" value="Rce1-like"/>
    <property type="match status" value="1"/>
</dbReference>
<dbReference type="AlphaFoldDB" id="A0A4R2LHM7"/>
<feature type="transmembrane region" description="Helical" evidence="1">
    <location>
        <begin position="87"/>
        <end position="110"/>
    </location>
</feature>
<name>A0A4R2LHM7_9FIRM</name>
<dbReference type="GO" id="GO:0080120">
    <property type="term" value="P:CAAX-box protein maturation"/>
    <property type="evidence" value="ECO:0007669"/>
    <property type="project" value="UniProtKB-ARBA"/>
</dbReference>
<evidence type="ECO:0000259" key="2">
    <source>
        <dbReference type="Pfam" id="PF02517"/>
    </source>
</evidence>
<dbReference type="RefSeq" id="WP_132088480.1">
    <property type="nucleotide sequence ID" value="NZ_JANKAQ010000001.1"/>
</dbReference>
<feature type="transmembrane region" description="Helical" evidence="1">
    <location>
        <begin position="245"/>
        <end position="267"/>
    </location>
</feature>
<feature type="transmembrane region" description="Helical" evidence="1">
    <location>
        <begin position="49"/>
        <end position="67"/>
    </location>
</feature>
<accession>A0A4R2LHM7</accession>
<comment type="caution">
    <text evidence="3">The sequence shown here is derived from an EMBL/GenBank/DDBJ whole genome shotgun (WGS) entry which is preliminary data.</text>
</comment>
<keyword evidence="1" id="KW-0812">Transmembrane</keyword>
<feature type="transmembrane region" description="Helical" evidence="1">
    <location>
        <begin position="183"/>
        <end position="201"/>
    </location>
</feature>
<dbReference type="InterPro" id="IPR003675">
    <property type="entry name" value="Rce1/LyrA-like_dom"/>
</dbReference>
<feature type="transmembrane region" description="Helical" evidence="1">
    <location>
        <begin position="160"/>
        <end position="177"/>
    </location>
</feature>
<keyword evidence="4" id="KW-1185">Reference proteome</keyword>
<dbReference type="Proteomes" id="UP000295711">
    <property type="component" value="Unassembled WGS sequence"/>
</dbReference>
<feature type="transmembrane region" description="Helical" evidence="1">
    <location>
        <begin position="307"/>
        <end position="324"/>
    </location>
</feature>
<feature type="domain" description="CAAX prenyl protease 2/Lysostaphin resistance protein A-like" evidence="2">
    <location>
        <begin position="127"/>
        <end position="212"/>
    </location>
</feature>
<gene>
    <name evidence="3" type="ORF">EV212_10268</name>
</gene>
<feature type="transmembrane region" description="Helical" evidence="1">
    <location>
        <begin position="208"/>
        <end position="225"/>
    </location>
</feature>
<evidence type="ECO:0000313" key="3">
    <source>
        <dbReference type="EMBL" id="TCO85753.1"/>
    </source>
</evidence>
<dbReference type="InterPro" id="IPR052710">
    <property type="entry name" value="CAAX_protease"/>
</dbReference>
<dbReference type="PANTHER" id="PTHR36435">
    <property type="entry name" value="SLR1288 PROTEIN"/>
    <property type="match status" value="1"/>
</dbReference>
<reference evidence="3 4" key="1">
    <citation type="submission" date="2019-03" db="EMBL/GenBank/DDBJ databases">
        <title>Genomic Encyclopedia of Type Strains, Phase IV (KMG-IV): sequencing the most valuable type-strain genomes for metagenomic binning, comparative biology and taxonomic classification.</title>
        <authorList>
            <person name="Goeker M."/>
        </authorList>
    </citation>
    <scope>NUCLEOTIDE SEQUENCE [LARGE SCALE GENOMIC DNA]</scope>
    <source>
        <strain evidence="3 4">DSM 28559</strain>
    </source>
</reference>
<sequence length="325" mass="35980">MEEYYKENYENHPGLSARAGNRILCVTTVVMIGIQFLLVFFGVYDMLPLVLGTQLSVLIIPVAGAFISGADIKETFRIRAVSIKTVVFSLMIILCSYPIVALLNVISMFFVENAVAETAAGLYQHGFLASMLVMALCPAIGEEFLMRGIVYRSYRKKSPVLAWILSAVIFGLLHMNFNQMPYAIYLGLIMVVMMEASDSIVTPMLMHFFMNGISTLSGFFSEAMVENMPGAAYNAESVLGSGAEMRITLVSIGILAVIMIPLIILIIKATFRVNGRKVSDAFKKDAPAYQRYDLPEIDETENILDPWLVIAILVMVVITAMNTFM</sequence>
<organism evidence="3 4">
    <name type="scientific">Frisingicoccus caecimuris</name>
    <dbReference type="NCBI Taxonomy" id="1796636"/>
    <lineage>
        <taxon>Bacteria</taxon>
        <taxon>Bacillati</taxon>
        <taxon>Bacillota</taxon>
        <taxon>Clostridia</taxon>
        <taxon>Lachnospirales</taxon>
        <taxon>Lachnospiraceae</taxon>
        <taxon>Frisingicoccus</taxon>
    </lineage>
</organism>
<feature type="transmembrane region" description="Helical" evidence="1">
    <location>
        <begin position="122"/>
        <end position="140"/>
    </location>
</feature>
<dbReference type="PANTHER" id="PTHR36435:SF1">
    <property type="entry name" value="CAAX AMINO TERMINAL PROTEASE FAMILY PROTEIN"/>
    <property type="match status" value="1"/>
</dbReference>
<dbReference type="GO" id="GO:0004175">
    <property type="term" value="F:endopeptidase activity"/>
    <property type="evidence" value="ECO:0007669"/>
    <property type="project" value="UniProtKB-ARBA"/>
</dbReference>
<evidence type="ECO:0000256" key="1">
    <source>
        <dbReference type="SAM" id="Phobius"/>
    </source>
</evidence>
<keyword evidence="1" id="KW-0472">Membrane</keyword>
<proteinExistence type="predicted"/>
<keyword evidence="1" id="KW-1133">Transmembrane helix</keyword>